<evidence type="ECO:0000256" key="1">
    <source>
        <dbReference type="ARBA" id="ARBA00001947"/>
    </source>
</evidence>
<dbReference type="GO" id="GO:0016788">
    <property type="term" value="F:hydrolase activity, acting on ester bonds"/>
    <property type="evidence" value="ECO:0007669"/>
    <property type="project" value="InterPro"/>
</dbReference>
<name>A0A246JQU8_9SPHN</name>
<organism evidence="6 7">
    <name type="scientific">Sphingopyxis witflariensis</name>
    <dbReference type="NCBI Taxonomy" id="173675"/>
    <lineage>
        <taxon>Bacteria</taxon>
        <taxon>Pseudomonadati</taxon>
        <taxon>Pseudomonadota</taxon>
        <taxon>Alphaproteobacteria</taxon>
        <taxon>Sphingomonadales</taxon>
        <taxon>Sphingomonadaceae</taxon>
        <taxon>Sphingopyxis</taxon>
    </lineage>
</organism>
<reference evidence="6 7" key="1">
    <citation type="journal article" date="2002" name="Int. J. Syst. Evol. Microbiol.">
        <title>Sphingopyxis witflariensis sp. nov., isolated from activated sludge.</title>
        <authorList>
            <person name="Kampfer P."/>
            <person name="Witzenberger R."/>
            <person name="Denner E.B."/>
            <person name="Busse H.J."/>
            <person name="Neef A."/>
        </authorList>
    </citation>
    <scope>NUCLEOTIDE SEQUENCE [LARGE SCALE GENOMIC DNA]</scope>
    <source>
        <strain evidence="6 7">DSM 14551</strain>
    </source>
</reference>
<dbReference type="PANTHER" id="PTHR37326">
    <property type="entry name" value="BLL3975 PROTEIN"/>
    <property type="match status" value="1"/>
</dbReference>
<evidence type="ECO:0000256" key="2">
    <source>
        <dbReference type="ARBA" id="ARBA00022723"/>
    </source>
</evidence>
<comment type="cofactor">
    <cofactor evidence="1">
        <name>Zn(2+)</name>
        <dbReference type="ChEBI" id="CHEBI:29105"/>
    </cofactor>
</comment>
<evidence type="ECO:0000256" key="3">
    <source>
        <dbReference type="ARBA" id="ARBA00022801"/>
    </source>
</evidence>
<evidence type="ECO:0000256" key="4">
    <source>
        <dbReference type="ARBA" id="ARBA00022833"/>
    </source>
</evidence>
<sequence length="354" mass="38313">MMTGDQMRQESPPTQTIKQLLDRAPRGTVHRGRIPLGSRASGADIALSYIVVIGREPGPTLWINGQVHGTEVCAIVAGIEFCRQLDPGQMAGNIVFTASGNPLALESRTWATQQDFGQNLDTSFPGRPDGFITERMAHRLFGEIVAVRPDLLLSMHAQGTDFSSKIYGVYKLPPNSPVEPSDLYRFLRIFEPFAICHMRVGPEAGEHPGHHAGALDYQAMAQGIPAFMVEFGVAQRSTPEEVRFGVRCYFGICAELGILAAEHKTTGSSHSRLVTSRGHLNVDVGGLWQSDLTPGALVKAGDPIGTITDFTGVVIDTVSMPMDVLLIAVRQDPVVHSGDSVAYLAKQWSSLDLP</sequence>
<proteinExistence type="predicted"/>
<feature type="domain" description="Succinylglutamate desuccinylase/Aspartoacylase catalytic" evidence="5">
    <location>
        <begin position="57"/>
        <end position="247"/>
    </location>
</feature>
<dbReference type="PANTHER" id="PTHR37326:SF1">
    <property type="entry name" value="BLL3975 PROTEIN"/>
    <property type="match status" value="1"/>
</dbReference>
<dbReference type="CDD" id="cd06255">
    <property type="entry name" value="M14_ASTE_ASPA-like"/>
    <property type="match status" value="1"/>
</dbReference>
<dbReference type="InterPro" id="IPR053138">
    <property type="entry name" value="N-alpha-Ac-DABA_deacetylase"/>
</dbReference>
<dbReference type="AlphaFoldDB" id="A0A246JQU8"/>
<keyword evidence="3" id="KW-0378">Hydrolase</keyword>
<dbReference type="Proteomes" id="UP000197097">
    <property type="component" value="Unassembled WGS sequence"/>
</dbReference>
<evidence type="ECO:0000313" key="6">
    <source>
        <dbReference type="EMBL" id="OWQ95387.1"/>
    </source>
</evidence>
<dbReference type="GO" id="GO:0016811">
    <property type="term" value="F:hydrolase activity, acting on carbon-nitrogen (but not peptide) bonds, in linear amides"/>
    <property type="evidence" value="ECO:0007669"/>
    <property type="project" value="InterPro"/>
</dbReference>
<keyword evidence="7" id="KW-1185">Reference proteome</keyword>
<dbReference type="InterPro" id="IPR055438">
    <property type="entry name" value="AstE_AspA_cat"/>
</dbReference>
<evidence type="ECO:0000313" key="7">
    <source>
        <dbReference type="Proteomes" id="UP000197097"/>
    </source>
</evidence>
<keyword evidence="2" id="KW-0479">Metal-binding</keyword>
<protein>
    <recommendedName>
        <fullName evidence="5">Succinylglutamate desuccinylase/Aspartoacylase catalytic domain-containing protein</fullName>
    </recommendedName>
</protein>
<comment type="caution">
    <text evidence="6">The sequence shown here is derived from an EMBL/GenBank/DDBJ whole genome shotgun (WGS) entry which is preliminary data.</text>
</comment>
<gene>
    <name evidence="6" type="ORF">CDQ91_13985</name>
</gene>
<dbReference type="EMBL" id="NISJ01000007">
    <property type="protein sequence ID" value="OWQ95387.1"/>
    <property type="molecule type" value="Genomic_DNA"/>
</dbReference>
<dbReference type="InterPro" id="IPR043795">
    <property type="entry name" value="N-alpha-Ac-DABA-like"/>
</dbReference>
<dbReference type="SUPFAM" id="SSF53187">
    <property type="entry name" value="Zn-dependent exopeptidases"/>
    <property type="match status" value="1"/>
</dbReference>
<evidence type="ECO:0000259" key="5">
    <source>
        <dbReference type="Pfam" id="PF24827"/>
    </source>
</evidence>
<accession>A0A246JQU8</accession>
<dbReference type="Pfam" id="PF24827">
    <property type="entry name" value="AstE_AspA_cat"/>
    <property type="match status" value="1"/>
</dbReference>
<dbReference type="GO" id="GO:0046872">
    <property type="term" value="F:metal ion binding"/>
    <property type="evidence" value="ECO:0007669"/>
    <property type="project" value="UniProtKB-KW"/>
</dbReference>
<dbReference type="PIRSF" id="PIRSF039012">
    <property type="entry name" value="ASP"/>
    <property type="match status" value="1"/>
</dbReference>
<keyword evidence="4" id="KW-0862">Zinc</keyword>
<dbReference type="Gene3D" id="3.40.630.10">
    <property type="entry name" value="Zn peptidases"/>
    <property type="match status" value="1"/>
</dbReference>